<name>A0A397UQS4_9GLOM</name>
<evidence type="ECO:0000256" key="1">
    <source>
        <dbReference type="ARBA" id="ARBA00001971"/>
    </source>
</evidence>
<keyword evidence="9" id="KW-0812">Transmembrane</keyword>
<dbReference type="Gene3D" id="1.10.630.10">
    <property type="entry name" value="Cytochrome P450"/>
    <property type="match status" value="1"/>
</dbReference>
<reference evidence="10 11" key="1">
    <citation type="submission" date="2018-06" db="EMBL/GenBank/DDBJ databases">
        <title>Comparative genomics reveals the genomic features of Rhizophagus irregularis, R. cerebriforme, R. diaphanum and Gigaspora rosea, and their symbiotic lifestyle signature.</title>
        <authorList>
            <person name="Morin E."/>
            <person name="San Clemente H."/>
            <person name="Chen E.C.H."/>
            <person name="De La Providencia I."/>
            <person name="Hainaut M."/>
            <person name="Kuo A."/>
            <person name="Kohler A."/>
            <person name="Murat C."/>
            <person name="Tang N."/>
            <person name="Roy S."/>
            <person name="Loubradou J."/>
            <person name="Henrissat B."/>
            <person name="Grigoriev I.V."/>
            <person name="Corradi N."/>
            <person name="Roux C."/>
            <person name="Martin F.M."/>
        </authorList>
    </citation>
    <scope>NUCLEOTIDE SEQUENCE [LARGE SCALE GENOMIC DNA]</scope>
    <source>
        <strain evidence="10 11">DAOM 194757</strain>
    </source>
</reference>
<comment type="cofactor">
    <cofactor evidence="1 8">
        <name>heme</name>
        <dbReference type="ChEBI" id="CHEBI:30413"/>
    </cofactor>
</comment>
<dbReference type="SUPFAM" id="SSF48264">
    <property type="entry name" value="Cytochrome P450"/>
    <property type="match status" value="1"/>
</dbReference>
<evidence type="ECO:0000256" key="5">
    <source>
        <dbReference type="ARBA" id="ARBA00023002"/>
    </source>
</evidence>
<organism evidence="10 11">
    <name type="scientific">Gigaspora rosea</name>
    <dbReference type="NCBI Taxonomy" id="44941"/>
    <lineage>
        <taxon>Eukaryota</taxon>
        <taxon>Fungi</taxon>
        <taxon>Fungi incertae sedis</taxon>
        <taxon>Mucoromycota</taxon>
        <taxon>Glomeromycotina</taxon>
        <taxon>Glomeromycetes</taxon>
        <taxon>Diversisporales</taxon>
        <taxon>Gigasporaceae</taxon>
        <taxon>Gigaspora</taxon>
    </lineage>
</organism>
<evidence type="ECO:0000256" key="3">
    <source>
        <dbReference type="ARBA" id="ARBA00022617"/>
    </source>
</evidence>
<evidence type="ECO:0000256" key="7">
    <source>
        <dbReference type="ARBA" id="ARBA00023033"/>
    </source>
</evidence>
<dbReference type="PRINTS" id="PR00385">
    <property type="entry name" value="P450"/>
</dbReference>
<proteinExistence type="inferred from homology"/>
<dbReference type="InterPro" id="IPR050121">
    <property type="entry name" value="Cytochrome_P450_monoxygenase"/>
</dbReference>
<evidence type="ECO:0000256" key="4">
    <source>
        <dbReference type="ARBA" id="ARBA00022723"/>
    </source>
</evidence>
<comment type="similarity">
    <text evidence="2">Belongs to the cytochrome P450 family.</text>
</comment>
<dbReference type="AlphaFoldDB" id="A0A397UQS4"/>
<keyword evidence="9" id="KW-0472">Membrane</keyword>
<evidence type="ECO:0000256" key="2">
    <source>
        <dbReference type="ARBA" id="ARBA00010617"/>
    </source>
</evidence>
<dbReference type="InterPro" id="IPR002401">
    <property type="entry name" value="Cyt_P450_E_grp-I"/>
</dbReference>
<gene>
    <name evidence="10" type="ORF">C2G38_2202064</name>
</gene>
<dbReference type="STRING" id="44941.A0A397UQS4"/>
<dbReference type="GO" id="GO:0005506">
    <property type="term" value="F:iron ion binding"/>
    <property type="evidence" value="ECO:0007669"/>
    <property type="project" value="InterPro"/>
</dbReference>
<evidence type="ECO:0000313" key="11">
    <source>
        <dbReference type="Proteomes" id="UP000266673"/>
    </source>
</evidence>
<feature type="transmembrane region" description="Helical" evidence="9">
    <location>
        <begin position="5"/>
        <end position="25"/>
    </location>
</feature>
<accession>A0A397UQS4</accession>
<protein>
    <submittedName>
        <fullName evidence="10">Cytochrome P450</fullName>
    </submittedName>
</protein>
<dbReference type="PANTHER" id="PTHR24305">
    <property type="entry name" value="CYTOCHROME P450"/>
    <property type="match status" value="1"/>
</dbReference>
<keyword evidence="9" id="KW-1133">Transmembrane helix</keyword>
<evidence type="ECO:0000313" key="10">
    <source>
        <dbReference type="EMBL" id="RIB11951.1"/>
    </source>
</evidence>
<dbReference type="GO" id="GO:0004497">
    <property type="term" value="F:monooxygenase activity"/>
    <property type="evidence" value="ECO:0007669"/>
    <property type="project" value="UniProtKB-KW"/>
</dbReference>
<keyword evidence="7" id="KW-0503">Monooxygenase</keyword>
<keyword evidence="5" id="KW-0560">Oxidoreductase</keyword>
<feature type="binding site" description="axial binding residue" evidence="8">
    <location>
        <position position="438"/>
    </location>
    <ligand>
        <name>heme</name>
        <dbReference type="ChEBI" id="CHEBI:30413"/>
    </ligand>
    <ligandPart>
        <name>Fe</name>
        <dbReference type="ChEBI" id="CHEBI:18248"/>
    </ligandPart>
</feature>
<comment type="caution">
    <text evidence="10">The sequence shown here is derived from an EMBL/GenBank/DDBJ whole genome shotgun (WGS) entry which is preliminary data.</text>
</comment>
<dbReference type="OrthoDB" id="1470350at2759"/>
<dbReference type="PRINTS" id="PR00463">
    <property type="entry name" value="EP450I"/>
</dbReference>
<dbReference type="InterPro" id="IPR036396">
    <property type="entry name" value="Cyt_P450_sf"/>
</dbReference>
<dbReference type="Proteomes" id="UP000266673">
    <property type="component" value="Unassembled WGS sequence"/>
</dbReference>
<dbReference type="CDD" id="cd11069">
    <property type="entry name" value="CYP_FUM15-like"/>
    <property type="match status" value="1"/>
</dbReference>
<keyword evidence="4 8" id="KW-0479">Metal-binding</keyword>
<dbReference type="GO" id="GO:0016705">
    <property type="term" value="F:oxidoreductase activity, acting on paired donors, with incorporation or reduction of molecular oxygen"/>
    <property type="evidence" value="ECO:0007669"/>
    <property type="project" value="InterPro"/>
</dbReference>
<evidence type="ECO:0000256" key="9">
    <source>
        <dbReference type="SAM" id="Phobius"/>
    </source>
</evidence>
<keyword evidence="6 8" id="KW-0408">Iron</keyword>
<dbReference type="EMBL" id="QKWP01001078">
    <property type="protein sequence ID" value="RIB11951.1"/>
    <property type="molecule type" value="Genomic_DNA"/>
</dbReference>
<keyword evidence="3 8" id="KW-0349">Heme</keyword>
<dbReference type="InterPro" id="IPR001128">
    <property type="entry name" value="Cyt_P450"/>
</dbReference>
<dbReference type="Pfam" id="PF00067">
    <property type="entry name" value="p450"/>
    <property type="match status" value="1"/>
</dbReference>
<dbReference type="FunFam" id="1.10.630.10:FF:000182">
    <property type="entry name" value="Cytochrome P450 3A4"/>
    <property type="match status" value="1"/>
</dbReference>
<sequence length="492" mass="56518">MHYYLIAFVAFISYIVYKFYIYPLYLSPLCKIPGPPVDSFILGHSFLSKQLSEASARLAKQYGEIVRFYGLFNRPFLLISDPKIVQQVMINHTYEYPKSFFNIRAIQDFTGAHSILFANRDTHKRQRKMMQPSFSFANVKEMLPTFVQAGHNLKDIWMKQIGNKKVERVSITDIIPNITLDVIGIVGFNYEFNSTKTTTELAQAYQTLIMRDRSQLYEAFEGFFPFIKKLPTPNNKQYNEAIEVIQNTSAKLVDEKKHATVLGKDLLSLLVKSNEKLPIDEQLTHNELLSQVMTLLVAGHETTSTVLSWVLYFLAKNPDAQDRLRKEVLNVLADRDHMPTFDEIEQLKYLECVFKETLRIVPPVPSLTRSTSKNDVINGYVVPKGTRMLISIYAIHHDPSIWGDDAKYFNPSRWLDPVIKSKVTNSNFLPFSAGPQNCLGMKMADLEFKAILSVIIRNFEFKLVEGFNFELKLFGFSKPNPGIDLLISKVDY</sequence>
<dbReference type="GO" id="GO:0020037">
    <property type="term" value="F:heme binding"/>
    <property type="evidence" value="ECO:0007669"/>
    <property type="project" value="InterPro"/>
</dbReference>
<keyword evidence="11" id="KW-1185">Reference proteome</keyword>
<evidence type="ECO:0000256" key="6">
    <source>
        <dbReference type="ARBA" id="ARBA00023004"/>
    </source>
</evidence>
<evidence type="ECO:0000256" key="8">
    <source>
        <dbReference type="PIRSR" id="PIRSR602401-1"/>
    </source>
</evidence>
<dbReference type="PANTHER" id="PTHR24305:SF166">
    <property type="entry name" value="CYTOCHROME P450 12A4, MITOCHONDRIAL-RELATED"/>
    <property type="match status" value="1"/>
</dbReference>